<evidence type="ECO:0000256" key="7">
    <source>
        <dbReference type="ARBA" id="ARBA00023136"/>
    </source>
</evidence>
<keyword evidence="7" id="KW-0472">Membrane</keyword>
<protein>
    <submittedName>
        <fullName evidence="10">Metaxin-like protein</fullName>
    </submittedName>
</protein>
<accession>A0A8H6REW7</accession>
<dbReference type="InterPro" id="IPR019564">
    <property type="entry name" value="Sam37/metaxin_N"/>
</dbReference>
<dbReference type="Pfam" id="PF17171">
    <property type="entry name" value="GST_C_6"/>
    <property type="match status" value="1"/>
</dbReference>
<dbReference type="OrthoDB" id="5835136at2759"/>
<dbReference type="GO" id="GO:0015031">
    <property type="term" value="P:protein transport"/>
    <property type="evidence" value="ECO:0007669"/>
    <property type="project" value="UniProtKB-KW"/>
</dbReference>
<evidence type="ECO:0000259" key="8">
    <source>
        <dbReference type="Pfam" id="PF10568"/>
    </source>
</evidence>
<feature type="domain" description="Mitochondrial outer membrane transport complex Sam37/metaxin N-terminal" evidence="8">
    <location>
        <begin position="19"/>
        <end position="137"/>
    </location>
</feature>
<evidence type="ECO:0000256" key="5">
    <source>
        <dbReference type="ARBA" id="ARBA00022927"/>
    </source>
</evidence>
<dbReference type="Gene3D" id="1.20.1050.10">
    <property type="match status" value="1"/>
</dbReference>
<evidence type="ECO:0000256" key="1">
    <source>
        <dbReference type="ARBA" id="ARBA00004294"/>
    </source>
</evidence>
<keyword evidence="5" id="KW-0653">Protein transport</keyword>
<name>A0A8H6REW7_9PEZI</name>
<feature type="domain" description="Metaxin glutathione S-transferase" evidence="9">
    <location>
        <begin position="216"/>
        <end position="278"/>
    </location>
</feature>
<dbReference type="Proteomes" id="UP000660729">
    <property type="component" value="Unassembled WGS sequence"/>
</dbReference>
<proteinExistence type="inferred from homology"/>
<comment type="similarity">
    <text evidence="2">Belongs to the metaxin family.</text>
</comment>
<evidence type="ECO:0000256" key="3">
    <source>
        <dbReference type="ARBA" id="ARBA00022448"/>
    </source>
</evidence>
<dbReference type="CDD" id="cd03193">
    <property type="entry name" value="GST_C_Metaxin"/>
    <property type="match status" value="1"/>
</dbReference>
<dbReference type="PANTHER" id="PTHR12289:SF41">
    <property type="entry name" value="FAILED AXON CONNECTIONS-RELATED"/>
    <property type="match status" value="1"/>
</dbReference>
<keyword evidence="3" id="KW-0813">Transport</keyword>
<organism evidence="10 11">
    <name type="scientific">Pseudocercospora fuligena</name>
    <dbReference type="NCBI Taxonomy" id="685502"/>
    <lineage>
        <taxon>Eukaryota</taxon>
        <taxon>Fungi</taxon>
        <taxon>Dikarya</taxon>
        <taxon>Ascomycota</taxon>
        <taxon>Pezizomycotina</taxon>
        <taxon>Dothideomycetes</taxon>
        <taxon>Dothideomycetidae</taxon>
        <taxon>Mycosphaerellales</taxon>
        <taxon>Mycosphaerellaceae</taxon>
        <taxon>Pseudocercospora</taxon>
    </lineage>
</organism>
<dbReference type="Pfam" id="PF10568">
    <property type="entry name" value="Tom37"/>
    <property type="match status" value="1"/>
</dbReference>
<dbReference type="GO" id="GO:0001401">
    <property type="term" value="C:SAM complex"/>
    <property type="evidence" value="ECO:0007669"/>
    <property type="project" value="InterPro"/>
</dbReference>
<evidence type="ECO:0000256" key="2">
    <source>
        <dbReference type="ARBA" id="ARBA00009170"/>
    </source>
</evidence>
<gene>
    <name evidence="10" type="ORF">HII31_09018</name>
</gene>
<comment type="subcellular location">
    <subcellularLocation>
        <location evidence="1">Mitochondrion outer membrane</location>
    </subcellularLocation>
</comment>
<reference evidence="10" key="1">
    <citation type="submission" date="2020-04" db="EMBL/GenBank/DDBJ databases">
        <title>Draft genome resource of the tomato pathogen Pseudocercospora fuligena.</title>
        <authorList>
            <person name="Zaccaron A."/>
        </authorList>
    </citation>
    <scope>NUCLEOTIDE SEQUENCE</scope>
    <source>
        <strain evidence="10">PF001</strain>
    </source>
</reference>
<evidence type="ECO:0000256" key="6">
    <source>
        <dbReference type="ARBA" id="ARBA00023128"/>
    </source>
</evidence>
<dbReference type="PANTHER" id="PTHR12289">
    <property type="entry name" value="METAXIN RELATED"/>
    <property type="match status" value="1"/>
</dbReference>
<dbReference type="SUPFAM" id="SSF47616">
    <property type="entry name" value="GST C-terminal domain-like"/>
    <property type="match status" value="1"/>
</dbReference>
<dbReference type="InterPro" id="IPR036282">
    <property type="entry name" value="Glutathione-S-Trfase_C_sf"/>
</dbReference>
<evidence type="ECO:0000313" key="11">
    <source>
        <dbReference type="Proteomes" id="UP000660729"/>
    </source>
</evidence>
<evidence type="ECO:0000259" key="9">
    <source>
        <dbReference type="Pfam" id="PF17171"/>
    </source>
</evidence>
<keyword evidence="6" id="KW-0496">Mitochondrion</keyword>
<dbReference type="GO" id="GO:0007005">
    <property type="term" value="P:mitochondrion organization"/>
    <property type="evidence" value="ECO:0007669"/>
    <property type="project" value="TreeGrafter"/>
</dbReference>
<dbReference type="EMBL" id="JABCIY010000180">
    <property type="protein sequence ID" value="KAF7189698.1"/>
    <property type="molecule type" value="Genomic_DNA"/>
</dbReference>
<dbReference type="InterPro" id="IPR050931">
    <property type="entry name" value="Mito_Protein_Transport_Metaxin"/>
</dbReference>
<evidence type="ECO:0000256" key="4">
    <source>
        <dbReference type="ARBA" id="ARBA00022787"/>
    </source>
</evidence>
<dbReference type="AlphaFoldDB" id="A0A8H6REW7"/>
<keyword evidence="4" id="KW-1000">Mitochondrion outer membrane</keyword>
<keyword evidence="11" id="KW-1185">Reference proteome</keyword>
<comment type="caution">
    <text evidence="10">The sequence shown here is derived from an EMBL/GenBank/DDBJ whole genome shotgun (WGS) entry which is preliminary data.</text>
</comment>
<evidence type="ECO:0000313" key="10">
    <source>
        <dbReference type="EMBL" id="KAF7189698.1"/>
    </source>
</evidence>
<dbReference type="InterPro" id="IPR033468">
    <property type="entry name" value="Metaxin_GST"/>
</dbReference>
<sequence>MQLYILGPAFGLPSIDAECSAAVAVLQLHARDKYEIIPTHDTQTPLPRLVDGTARIFGFNNIVRHLVDKRVAVSEIDLNSDQRALRTAVASLVESQAQTLLDISLYVGFENYRLATRPAFSKILPWHANYILPPARRSAARNRTDHLGISSIDVDNVHEDMSNRPEGFDGVGKQPQFEAETQKRASLLLPRKETVRTLLQRPEHAAIFKLNALADNFFEPLQDMLGDNTYFVGKELSAVDCLLYGYLSLMLYPELPQDWLSATMKRKYKKLVAYVERVHQNLSLKTDVEAVLELSKCDSHAAVLTKREASKVELPWSTLHRSNASETLQSLCKGICNQVPLLGDSNKLQLWHAKKHPFLQSNLRSILLSTTTFLALAGYLSVYTGLLLWPRGEEVHIFGRRRISDFGHLGAALAGINFIGRQSGPQG</sequence>